<feature type="active site" description="Proton acceptor" evidence="9">
    <location>
        <position position="236"/>
    </location>
</feature>
<feature type="site" description="Important for catalytic activity" evidence="11">
    <location>
        <position position="211"/>
    </location>
</feature>
<evidence type="ECO:0000256" key="7">
    <source>
        <dbReference type="ARBA" id="ARBA00022842"/>
    </source>
</evidence>
<evidence type="ECO:0000313" key="13">
    <source>
        <dbReference type="Ensembl" id="ENSACLP00000059993.1"/>
    </source>
</evidence>
<feature type="domain" description="Endonuclease/exonuclease/phosphatase" evidence="12">
    <location>
        <begin position="13"/>
        <end position="236"/>
    </location>
</feature>
<feature type="site" description="Interaction with DNA substrate" evidence="11">
    <location>
        <position position="236"/>
    </location>
</feature>
<keyword evidence="8" id="KW-0234">DNA repair</keyword>
<feature type="binding site" evidence="10">
    <location>
        <position position="45"/>
    </location>
    <ligand>
        <name>Mg(2+)</name>
        <dbReference type="ChEBI" id="CHEBI:18420"/>
        <label>1</label>
    </ligand>
</feature>
<dbReference type="Proteomes" id="UP000265100">
    <property type="component" value="Chromosome 11"/>
</dbReference>
<comment type="catalytic activity">
    <reaction evidence="1">
        <text>Exonucleolytic cleavage in the 3'- to 5'-direction to yield nucleoside 5'-phosphates.</text>
        <dbReference type="EC" id="3.1.11.2"/>
    </reaction>
</comment>
<sequence>MASSQSHLPLRFISWNVKGINNPVKRTRVFTHLKSLRSDVVYLQETHLRSSEQIKLKKPWISQIFSSKFEDRSRGVAILIRKGIPFIPLSTVADTRRRYIIIQGRLYGKQVILANVYGPNWDDPNFYCTFLKHLPDLTESHLILGGDFNCVLNPQLDRSNPKPDSKISKAGNVLKSFMQSYAFFDPWRDKNPASKQFSFFSPVHRSYSRIDFFVVDNRILPKVLDCQYNSIVISDHSPVQLDVNFYERC</sequence>
<dbReference type="Ensembl" id="ENSACLT00000090345.1">
    <property type="protein sequence ID" value="ENSACLP00000059993.1"/>
    <property type="gene ID" value="ENSACLG00000030967.1"/>
</dbReference>
<reference evidence="14" key="2">
    <citation type="submission" date="2023-03" db="EMBL/GenBank/DDBJ databases">
        <authorList>
            <consortium name="Wellcome Sanger Institute Data Sharing"/>
        </authorList>
    </citation>
    <scope>NUCLEOTIDE SEQUENCE [LARGE SCALE GENOMIC DNA]</scope>
</reference>
<keyword evidence="7 10" id="KW-0460">Magnesium</keyword>
<proteinExistence type="inferred from homology"/>
<dbReference type="InterPro" id="IPR005135">
    <property type="entry name" value="Endo/exonuclease/phosphatase"/>
</dbReference>
<dbReference type="GO" id="GO:0008081">
    <property type="term" value="F:phosphoric diester hydrolase activity"/>
    <property type="evidence" value="ECO:0007669"/>
    <property type="project" value="TreeGrafter"/>
</dbReference>
<feature type="active site" description="Proton donor/acceptor" evidence="9">
    <location>
        <position position="147"/>
    </location>
</feature>
<feature type="binding site" evidence="10">
    <location>
        <position position="147"/>
    </location>
    <ligand>
        <name>Mg(2+)</name>
        <dbReference type="ChEBI" id="CHEBI:18420"/>
        <label>1</label>
    </ligand>
</feature>
<evidence type="ECO:0000313" key="14">
    <source>
        <dbReference type="Proteomes" id="UP000265100"/>
    </source>
</evidence>
<keyword evidence="14" id="KW-1185">Reference proteome</keyword>
<feature type="site" description="Transition state stabilizer" evidence="11">
    <location>
        <position position="149"/>
    </location>
</feature>
<reference evidence="13 14" key="1">
    <citation type="submission" date="2018-05" db="EMBL/GenBank/DDBJ databases">
        <authorList>
            <person name="Datahose"/>
        </authorList>
    </citation>
    <scope>NUCLEOTIDE SEQUENCE</scope>
</reference>
<feature type="binding site" evidence="10">
    <location>
        <position position="149"/>
    </location>
    <ligand>
        <name>Mg(2+)</name>
        <dbReference type="ChEBI" id="CHEBI:18420"/>
        <label>1</label>
    </ligand>
</feature>
<evidence type="ECO:0000256" key="9">
    <source>
        <dbReference type="PIRSR" id="PIRSR604808-1"/>
    </source>
</evidence>
<accession>A0AAX7TRY6</accession>
<dbReference type="PANTHER" id="PTHR22748">
    <property type="entry name" value="AP ENDONUCLEASE"/>
    <property type="match status" value="1"/>
</dbReference>
<dbReference type="InterPro" id="IPR036691">
    <property type="entry name" value="Endo/exonu/phosph_ase_sf"/>
</dbReference>
<keyword evidence="10" id="KW-0464">Manganese</keyword>
<dbReference type="AlphaFoldDB" id="A0AAX7TRY6"/>
<dbReference type="GO" id="GO:0005634">
    <property type="term" value="C:nucleus"/>
    <property type="evidence" value="ECO:0007669"/>
    <property type="project" value="TreeGrafter"/>
</dbReference>
<dbReference type="Pfam" id="PF03372">
    <property type="entry name" value="Exo_endo_phos"/>
    <property type="match status" value="1"/>
</dbReference>
<dbReference type="CDD" id="cd09076">
    <property type="entry name" value="L1-EN"/>
    <property type="match status" value="1"/>
</dbReference>
<dbReference type="GeneTree" id="ENSGT00950000183016"/>
<evidence type="ECO:0000256" key="1">
    <source>
        <dbReference type="ARBA" id="ARBA00000493"/>
    </source>
</evidence>
<feature type="active site" evidence="9">
    <location>
        <position position="117"/>
    </location>
</feature>
<dbReference type="EC" id="3.1.11.2" evidence="3"/>
<evidence type="ECO:0000256" key="4">
    <source>
        <dbReference type="ARBA" id="ARBA00022723"/>
    </source>
</evidence>
<evidence type="ECO:0000256" key="11">
    <source>
        <dbReference type="PIRSR" id="PIRSR604808-3"/>
    </source>
</evidence>
<evidence type="ECO:0000256" key="5">
    <source>
        <dbReference type="ARBA" id="ARBA00022763"/>
    </source>
</evidence>
<evidence type="ECO:0000256" key="2">
    <source>
        <dbReference type="ARBA" id="ARBA00007092"/>
    </source>
</evidence>
<comment type="cofactor">
    <cofactor evidence="10">
        <name>Mg(2+)</name>
        <dbReference type="ChEBI" id="CHEBI:18420"/>
    </cofactor>
    <cofactor evidence="10">
        <name>Mn(2+)</name>
        <dbReference type="ChEBI" id="CHEBI:29035"/>
    </cofactor>
    <text evidence="10">Probably binds two magnesium or manganese ions per subunit.</text>
</comment>
<dbReference type="GO" id="GO:0008311">
    <property type="term" value="F:double-stranded DNA 3'-5' DNA exonuclease activity"/>
    <property type="evidence" value="ECO:0007669"/>
    <property type="project" value="UniProtKB-EC"/>
</dbReference>
<evidence type="ECO:0000256" key="3">
    <source>
        <dbReference type="ARBA" id="ARBA00012115"/>
    </source>
</evidence>
<keyword evidence="5" id="KW-0227">DNA damage</keyword>
<reference evidence="13" key="4">
    <citation type="submission" date="2025-09" db="UniProtKB">
        <authorList>
            <consortium name="Ensembl"/>
        </authorList>
    </citation>
    <scope>IDENTIFICATION</scope>
</reference>
<keyword evidence="6" id="KW-0378">Hydrolase</keyword>
<feature type="binding site" evidence="10">
    <location>
        <position position="236"/>
    </location>
    <ligand>
        <name>Mg(2+)</name>
        <dbReference type="ChEBI" id="CHEBI:18420"/>
        <label>1</label>
    </ligand>
</feature>
<dbReference type="PANTHER" id="PTHR22748:SF26">
    <property type="entry name" value="ENDONUCLEASE_EXONUCLEASE_PHOSPHATASE DOMAIN-CONTAINING PROTEIN"/>
    <property type="match status" value="1"/>
</dbReference>
<reference evidence="13" key="3">
    <citation type="submission" date="2025-08" db="UniProtKB">
        <authorList>
            <consortium name="Ensembl"/>
        </authorList>
    </citation>
    <scope>IDENTIFICATION</scope>
</reference>
<protein>
    <recommendedName>
        <fullName evidence="3">exodeoxyribonuclease III</fullName>
        <ecNumber evidence="3">3.1.11.2</ecNumber>
    </recommendedName>
</protein>
<evidence type="ECO:0000259" key="12">
    <source>
        <dbReference type="Pfam" id="PF03372"/>
    </source>
</evidence>
<keyword evidence="4 10" id="KW-0479">Metal-binding</keyword>
<feature type="binding site" evidence="10">
    <location>
        <position position="16"/>
    </location>
    <ligand>
        <name>Mg(2+)</name>
        <dbReference type="ChEBI" id="CHEBI:18420"/>
        <label>1</label>
    </ligand>
</feature>
<dbReference type="GO" id="GO:0003906">
    <property type="term" value="F:DNA-(apurinic or apyrimidinic site) endonuclease activity"/>
    <property type="evidence" value="ECO:0007669"/>
    <property type="project" value="TreeGrafter"/>
</dbReference>
<evidence type="ECO:0000256" key="10">
    <source>
        <dbReference type="PIRSR" id="PIRSR604808-2"/>
    </source>
</evidence>
<feature type="binding site" evidence="10">
    <location>
        <position position="235"/>
    </location>
    <ligand>
        <name>Mg(2+)</name>
        <dbReference type="ChEBI" id="CHEBI:18420"/>
        <label>1</label>
    </ligand>
</feature>
<dbReference type="GO" id="GO:0046872">
    <property type="term" value="F:metal ion binding"/>
    <property type="evidence" value="ECO:0007669"/>
    <property type="project" value="UniProtKB-KW"/>
</dbReference>
<dbReference type="SUPFAM" id="SSF56219">
    <property type="entry name" value="DNase I-like"/>
    <property type="match status" value="1"/>
</dbReference>
<organism evidence="13 14">
    <name type="scientific">Astatotilapia calliptera</name>
    <name type="common">Eastern happy</name>
    <name type="synonym">Chromis callipterus</name>
    <dbReference type="NCBI Taxonomy" id="8154"/>
    <lineage>
        <taxon>Eukaryota</taxon>
        <taxon>Metazoa</taxon>
        <taxon>Chordata</taxon>
        <taxon>Craniata</taxon>
        <taxon>Vertebrata</taxon>
        <taxon>Euteleostomi</taxon>
        <taxon>Actinopterygii</taxon>
        <taxon>Neopterygii</taxon>
        <taxon>Teleostei</taxon>
        <taxon>Neoteleostei</taxon>
        <taxon>Acanthomorphata</taxon>
        <taxon>Ovalentaria</taxon>
        <taxon>Cichlomorphae</taxon>
        <taxon>Cichliformes</taxon>
        <taxon>Cichlidae</taxon>
        <taxon>African cichlids</taxon>
        <taxon>Pseudocrenilabrinae</taxon>
        <taxon>Haplochromini</taxon>
        <taxon>Astatotilapia</taxon>
    </lineage>
</organism>
<dbReference type="Gene3D" id="3.60.10.10">
    <property type="entry name" value="Endonuclease/exonuclease/phosphatase"/>
    <property type="match status" value="1"/>
</dbReference>
<dbReference type="InterPro" id="IPR004808">
    <property type="entry name" value="AP_endonuc_1"/>
</dbReference>
<evidence type="ECO:0000256" key="6">
    <source>
        <dbReference type="ARBA" id="ARBA00022801"/>
    </source>
</evidence>
<evidence type="ECO:0000256" key="8">
    <source>
        <dbReference type="ARBA" id="ARBA00023204"/>
    </source>
</evidence>
<dbReference type="GO" id="GO:0006284">
    <property type="term" value="P:base-excision repair"/>
    <property type="evidence" value="ECO:0007669"/>
    <property type="project" value="TreeGrafter"/>
</dbReference>
<comment type="similarity">
    <text evidence="2">Belongs to the DNA repair enzymes AP/ExoA family.</text>
</comment>
<name>A0AAX7TRY6_ASTCA</name>